<organism evidence="7 8">
    <name type="scientific">Micromonospora auratinigra</name>
    <dbReference type="NCBI Taxonomy" id="261654"/>
    <lineage>
        <taxon>Bacteria</taxon>
        <taxon>Bacillati</taxon>
        <taxon>Actinomycetota</taxon>
        <taxon>Actinomycetes</taxon>
        <taxon>Micromonosporales</taxon>
        <taxon>Micromonosporaceae</taxon>
        <taxon>Micromonospora</taxon>
    </lineage>
</organism>
<dbReference type="EMBL" id="LT594323">
    <property type="protein sequence ID" value="SBT42056.1"/>
    <property type="molecule type" value="Genomic_DNA"/>
</dbReference>
<evidence type="ECO:0000259" key="6">
    <source>
        <dbReference type="PROSITE" id="PS51935"/>
    </source>
</evidence>
<proteinExistence type="inferred from homology"/>
<gene>
    <name evidence="7" type="ORF">GA0070611_1844</name>
</gene>
<reference evidence="8" key="1">
    <citation type="submission" date="2016-06" db="EMBL/GenBank/DDBJ databases">
        <authorList>
            <person name="Varghese N."/>
            <person name="Submissions Spin"/>
        </authorList>
    </citation>
    <scope>NUCLEOTIDE SEQUENCE [LARGE SCALE GENOMIC DNA]</scope>
    <source>
        <strain evidence="8">DSM 44815</strain>
    </source>
</reference>
<keyword evidence="4" id="KW-0788">Thiol protease</keyword>
<dbReference type="PATRIC" id="fig|261654.4.peg.1872"/>
<keyword evidence="8" id="KW-1185">Reference proteome</keyword>
<dbReference type="PROSITE" id="PS51935">
    <property type="entry name" value="NLPC_P60"/>
    <property type="match status" value="1"/>
</dbReference>
<keyword evidence="3" id="KW-0378">Hydrolase</keyword>
<sequence>MATVPYDGRRHPLREPVEPPTAGANCQRYASAVLALFGRAVPRLRSRELWTDPRLRTVAVPRPLDLVLFNPTGDPYGAHVGVVLGDDEVLHLCREVGRPAVWSYAAFRRRPRYRTLLGARRVPRARLG</sequence>
<dbReference type="Proteomes" id="UP000199385">
    <property type="component" value="Chromosome I"/>
</dbReference>
<accession>A0A1A8ZDW2</accession>
<evidence type="ECO:0000256" key="2">
    <source>
        <dbReference type="ARBA" id="ARBA00022670"/>
    </source>
</evidence>
<protein>
    <recommendedName>
        <fullName evidence="6">NlpC/P60 domain-containing protein</fullName>
    </recommendedName>
</protein>
<dbReference type="InterPro" id="IPR038765">
    <property type="entry name" value="Papain-like_cys_pep_sf"/>
</dbReference>
<evidence type="ECO:0000256" key="3">
    <source>
        <dbReference type="ARBA" id="ARBA00022801"/>
    </source>
</evidence>
<evidence type="ECO:0000256" key="4">
    <source>
        <dbReference type="ARBA" id="ARBA00022807"/>
    </source>
</evidence>
<evidence type="ECO:0000256" key="5">
    <source>
        <dbReference type="SAM" id="MobiDB-lite"/>
    </source>
</evidence>
<dbReference type="GO" id="GO:0008234">
    <property type="term" value="F:cysteine-type peptidase activity"/>
    <property type="evidence" value="ECO:0007669"/>
    <property type="project" value="UniProtKB-KW"/>
</dbReference>
<feature type="compositionally biased region" description="Basic and acidic residues" evidence="5">
    <location>
        <begin position="7"/>
        <end position="17"/>
    </location>
</feature>
<feature type="region of interest" description="Disordered" evidence="5">
    <location>
        <begin position="1"/>
        <end position="22"/>
    </location>
</feature>
<evidence type="ECO:0000256" key="1">
    <source>
        <dbReference type="ARBA" id="ARBA00007074"/>
    </source>
</evidence>
<keyword evidence="2" id="KW-0645">Protease</keyword>
<feature type="domain" description="NlpC/P60" evidence="6">
    <location>
        <begin position="1"/>
        <end position="123"/>
    </location>
</feature>
<name>A0A1A8ZDW2_9ACTN</name>
<evidence type="ECO:0000313" key="7">
    <source>
        <dbReference type="EMBL" id="SBT42056.1"/>
    </source>
</evidence>
<dbReference type="AlphaFoldDB" id="A0A1A8ZDW2"/>
<dbReference type="Gene3D" id="3.90.1720.10">
    <property type="entry name" value="endopeptidase domain like (from Nostoc punctiforme)"/>
    <property type="match status" value="1"/>
</dbReference>
<dbReference type="InterPro" id="IPR000064">
    <property type="entry name" value="NLP_P60_dom"/>
</dbReference>
<comment type="similarity">
    <text evidence="1">Belongs to the peptidase C40 family.</text>
</comment>
<dbReference type="GO" id="GO:0006508">
    <property type="term" value="P:proteolysis"/>
    <property type="evidence" value="ECO:0007669"/>
    <property type="project" value="UniProtKB-KW"/>
</dbReference>
<dbReference type="SUPFAM" id="SSF54001">
    <property type="entry name" value="Cysteine proteinases"/>
    <property type="match status" value="1"/>
</dbReference>
<evidence type="ECO:0000313" key="8">
    <source>
        <dbReference type="Proteomes" id="UP000199385"/>
    </source>
</evidence>
<dbReference type="OrthoDB" id="3475409at2"/>